<evidence type="ECO:0000256" key="5">
    <source>
        <dbReference type="ARBA" id="ARBA00022857"/>
    </source>
</evidence>
<keyword evidence="5 8" id="KW-0521">NADP</keyword>
<dbReference type="PRINTS" id="PR00070">
    <property type="entry name" value="DHFR"/>
</dbReference>
<dbReference type="CDD" id="cd00209">
    <property type="entry name" value="DHFR"/>
    <property type="match status" value="1"/>
</dbReference>
<comment type="function">
    <text evidence="7 8">Key enzyme in folate metabolism. Catalyzes an essential reaction for de novo glycine and purine synthesis, and for DNA precursor synthesis.</text>
</comment>
<evidence type="ECO:0000256" key="9">
    <source>
        <dbReference type="RuleBase" id="RU004474"/>
    </source>
</evidence>
<evidence type="ECO:0000256" key="7">
    <source>
        <dbReference type="ARBA" id="ARBA00025067"/>
    </source>
</evidence>
<feature type="domain" description="DHFR" evidence="10">
    <location>
        <begin position="6"/>
        <end position="159"/>
    </location>
</feature>
<protein>
    <recommendedName>
        <fullName evidence="3 8">Dihydrofolate reductase</fullName>
        <ecNumber evidence="3 8">1.5.1.3</ecNumber>
    </recommendedName>
</protein>
<dbReference type="InterPro" id="IPR012259">
    <property type="entry name" value="DHFR"/>
</dbReference>
<dbReference type="PROSITE" id="PS00075">
    <property type="entry name" value="DHFR_1"/>
    <property type="match status" value="1"/>
</dbReference>
<evidence type="ECO:0000256" key="1">
    <source>
        <dbReference type="ARBA" id="ARBA00004903"/>
    </source>
</evidence>
<keyword evidence="12" id="KW-1185">Reference proteome</keyword>
<keyword evidence="4 8" id="KW-0554">One-carbon metabolism</keyword>
<gene>
    <name evidence="11" type="ORF">MOX91_06960</name>
</gene>
<evidence type="ECO:0000313" key="11">
    <source>
        <dbReference type="EMBL" id="MDX8415913.1"/>
    </source>
</evidence>
<comment type="similarity">
    <text evidence="2 8 9">Belongs to the dihydrofolate reductase family.</text>
</comment>
<dbReference type="Pfam" id="PF00186">
    <property type="entry name" value="DHFR_1"/>
    <property type="match status" value="1"/>
</dbReference>
<evidence type="ECO:0000256" key="6">
    <source>
        <dbReference type="ARBA" id="ARBA00023002"/>
    </source>
</evidence>
<dbReference type="PROSITE" id="PS51330">
    <property type="entry name" value="DHFR_2"/>
    <property type="match status" value="1"/>
</dbReference>
<dbReference type="SUPFAM" id="SSF53597">
    <property type="entry name" value="Dihydrofolate reductase-like"/>
    <property type="match status" value="1"/>
</dbReference>
<sequence length="159" mass="18042">MEVFKNWKAIAAVAENGVIGCGLEIPWHISEDFKHFKKTTMGGIVVFGRRTWESFGFKPLPNRENVVVSSSCPRSENAKFFNSLEEFASAYENEERPVWICGGAALYASAIPHCSEVILSRVKMKPQGDVFFPDISANFVEKETLLKSEKFDVIRYVRR</sequence>
<evidence type="ECO:0000256" key="3">
    <source>
        <dbReference type="ARBA" id="ARBA00012856"/>
    </source>
</evidence>
<dbReference type="EC" id="1.5.1.3" evidence="3 8"/>
<dbReference type="PANTHER" id="PTHR48069">
    <property type="entry name" value="DIHYDROFOLATE REDUCTASE"/>
    <property type="match status" value="1"/>
</dbReference>
<dbReference type="InterPro" id="IPR017925">
    <property type="entry name" value="DHFR_CS"/>
</dbReference>
<reference evidence="11 12" key="1">
    <citation type="submission" date="2022-03" db="EMBL/GenBank/DDBJ databases">
        <title>Novel taxa within the pig intestine.</title>
        <authorList>
            <person name="Wylensek D."/>
            <person name="Bishof K."/>
            <person name="Afrizal A."/>
            <person name="Clavel T."/>
        </authorList>
    </citation>
    <scope>NUCLEOTIDE SEQUENCE [LARGE SCALE GENOMIC DNA]</scope>
    <source>
        <strain evidence="11 12">CLA-KB-P66</strain>
    </source>
</reference>
<comment type="pathway">
    <text evidence="1 8">Cofactor biosynthesis; tetrahydrofolate biosynthesis; 5,6,7,8-tetrahydrofolate from 7,8-dihydrofolate: step 1/1.</text>
</comment>
<evidence type="ECO:0000256" key="8">
    <source>
        <dbReference type="PIRNR" id="PIRNR000194"/>
    </source>
</evidence>
<evidence type="ECO:0000259" key="10">
    <source>
        <dbReference type="PROSITE" id="PS51330"/>
    </source>
</evidence>
<comment type="caution">
    <text evidence="11">The sequence shown here is derived from an EMBL/GenBank/DDBJ whole genome shotgun (WGS) entry which is preliminary data.</text>
</comment>
<dbReference type="RefSeq" id="WP_370397366.1">
    <property type="nucleotide sequence ID" value="NZ_JALBUT010000007.1"/>
</dbReference>
<evidence type="ECO:0000313" key="12">
    <source>
        <dbReference type="Proteomes" id="UP001275932"/>
    </source>
</evidence>
<comment type="catalytic activity">
    <reaction evidence="8">
        <text>(6S)-5,6,7,8-tetrahydrofolate + NADP(+) = 7,8-dihydrofolate + NADPH + H(+)</text>
        <dbReference type="Rhea" id="RHEA:15009"/>
        <dbReference type="ChEBI" id="CHEBI:15378"/>
        <dbReference type="ChEBI" id="CHEBI:57451"/>
        <dbReference type="ChEBI" id="CHEBI:57453"/>
        <dbReference type="ChEBI" id="CHEBI:57783"/>
        <dbReference type="ChEBI" id="CHEBI:58349"/>
        <dbReference type="EC" id="1.5.1.3"/>
    </reaction>
</comment>
<dbReference type="EMBL" id="JALBUT010000007">
    <property type="protein sequence ID" value="MDX8415913.1"/>
    <property type="molecule type" value="Genomic_DNA"/>
</dbReference>
<proteinExistence type="inferred from homology"/>
<keyword evidence="6 8" id="KW-0560">Oxidoreductase</keyword>
<dbReference type="PANTHER" id="PTHR48069:SF3">
    <property type="entry name" value="DIHYDROFOLATE REDUCTASE"/>
    <property type="match status" value="1"/>
</dbReference>
<dbReference type="Gene3D" id="3.40.430.10">
    <property type="entry name" value="Dihydrofolate Reductase, subunit A"/>
    <property type="match status" value="1"/>
</dbReference>
<organism evidence="11 12">
    <name type="scientific">Intestinicryptomonas porci</name>
    <dbReference type="NCBI Taxonomy" id="2926320"/>
    <lineage>
        <taxon>Bacteria</taxon>
        <taxon>Pseudomonadati</taxon>
        <taxon>Verrucomicrobiota</taxon>
        <taxon>Opitutia</taxon>
        <taxon>Opitutales</taxon>
        <taxon>Intestinicryptomonaceae</taxon>
        <taxon>Intestinicryptomonas</taxon>
    </lineage>
</organism>
<dbReference type="Proteomes" id="UP001275932">
    <property type="component" value="Unassembled WGS sequence"/>
</dbReference>
<evidence type="ECO:0000256" key="2">
    <source>
        <dbReference type="ARBA" id="ARBA00009539"/>
    </source>
</evidence>
<dbReference type="InterPro" id="IPR024072">
    <property type="entry name" value="DHFR-like_dom_sf"/>
</dbReference>
<dbReference type="PIRSF" id="PIRSF000194">
    <property type="entry name" value="DHFR"/>
    <property type="match status" value="1"/>
</dbReference>
<name>A0ABU4WI42_9BACT</name>
<accession>A0ABU4WI42</accession>
<evidence type="ECO:0000256" key="4">
    <source>
        <dbReference type="ARBA" id="ARBA00022563"/>
    </source>
</evidence>
<dbReference type="InterPro" id="IPR001796">
    <property type="entry name" value="DHFR_dom"/>
</dbReference>